<dbReference type="Proteomes" id="UP000199137">
    <property type="component" value="Unassembled WGS sequence"/>
</dbReference>
<keyword evidence="4" id="KW-0804">Transcription</keyword>
<keyword evidence="3 6" id="KW-0238">DNA-binding</keyword>
<dbReference type="Pfam" id="PF03466">
    <property type="entry name" value="LysR_substrate"/>
    <property type="match status" value="1"/>
</dbReference>
<dbReference type="GO" id="GO:0003677">
    <property type="term" value="F:DNA binding"/>
    <property type="evidence" value="ECO:0007669"/>
    <property type="project" value="UniProtKB-KW"/>
</dbReference>
<dbReference type="SUPFAM" id="SSF46785">
    <property type="entry name" value="Winged helix' DNA-binding domain"/>
    <property type="match status" value="1"/>
</dbReference>
<evidence type="ECO:0000313" key="7">
    <source>
        <dbReference type="Proteomes" id="UP000199137"/>
    </source>
</evidence>
<keyword evidence="2" id="KW-0805">Transcription regulation</keyword>
<comment type="similarity">
    <text evidence="1">Belongs to the LysR transcriptional regulatory family.</text>
</comment>
<dbReference type="CDD" id="cd08460">
    <property type="entry name" value="PBP2_DntR_like_1"/>
    <property type="match status" value="1"/>
</dbReference>
<dbReference type="PROSITE" id="PS50931">
    <property type="entry name" value="HTH_LYSR"/>
    <property type="match status" value="1"/>
</dbReference>
<evidence type="ECO:0000256" key="4">
    <source>
        <dbReference type="ARBA" id="ARBA00023163"/>
    </source>
</evidence>
<evidence type="ECO:0000256" key="1">
    <source>
        <dbReference type="ARBA" id="ARBA00009437"/>
    </source>
</evidence>
<reference evidence="7" key="1">
    <citation type="submission" date="2016-10" db="EMBL/GenBank/DDBJ databases">
        <authorList>
            <person name="Varghese N."/>
            <person name="Submissions S."/>
        </authorList>
    </citation>
    <scope>NUCLEOTIDE SEQUENCE [LARGE SCALE GENOMIC DNA]</scope>
    <source>
        <strain evidence="7">DSM 44637</strain>
    </source>
</reference>
<name>A0A1I5QAM3_9PSEU</name>
<dbReference type="InterPro" id="IPR036390">
    <property type="entry name" value="WH_DNA-bd_sf"/>
</dbReference>
<dbReference type="PANTHER" id="PTHR30118:SF15">
    <property type="entry name" value="TRANSCRIPTIONAL REGULATORY PROTEIN"/>
    <property type="match status" value="1"/>
</dbReference>
<sequence length="316" mass="33454">MQESARNSSAERKPFGAAMDLNLLRVLDVLLQEGSVTRAAARLGSSPAAVSRTLAKLRRAAGDPLLVRAGQGLVPTPRALELKDEVAALVHRADRLLGPGPGFTPSDLRRTFTVQAADLVVSGLAGSLTARIRAEAPHVEVIFVPESTEDSGALRDGRVDLEIGAAGHHDPETRTEPLVHSTVLGIARQGNPLFSAPIDPAGFAAAEHIGVSRRGKQQGPIDAALAQLGLRRRVAAVVPGHPSALILASESDLVTIGIAGWLDPFLTALDLRTFPVPLDLPPVELGLAWHPRTAADPAQRWFRNRVRTAMLACSGR</sequence>
<dbReference type="InterPro" id="IPR000847">
    <property type="entry name" value="LysR_HTH_N"/>
</dbReference>
<evidence type="ECO:0000256" key="3">
    <source>
        <dbReference type="ARBA" id="ARBA00023125"/>
    </source>
</evidence>
<dbReference type="PANTHER" id="PTHR30118">
    <property type="entry name" value="HTH-TYPE TRANSCRIPTIONAL REGULATOR LEUO-RELATED"/>
    <property type="match status" value="1"/>
</dbReference>
<dbReference type="InterPro" id="IPR005119">
    <property type="entry name" value="LysR_subst-bd"/>
</dbReference>
<evidence type="ECO:0000313" key="6">
    <source>
        <dbReference type="EMBL" id="SFP42886.1"/>
    </source>
</evidence>
<dbReference type="EMBL" id="FOWC01000005">
    <property type="protein sequence ID" value="SFP42886.1"/>
    <property type="molecule type" value="Genomic_DNA"/>
</dbReference>
<dbReference type="InterPro" id="IPR036388">
    <property type="entry name" value="WH-like_DNA-bd_sf"/>
</dbReference>
<feature type="domain" description="HTH lysR-type" evidence="5">
    <location>
        <begin position="19"/>
        <end position="76"/>
    </location>
</feature>
<evidence type="ECO:0000256" key="2">
    <source>
        <dbReference type="ARBA" id="ARBA00023015"/>
    </source>
</evidence>
<dbReference type="InterPro" id="IPR050389">
    <property type="entry name" value="LysR-type_TF"/>
</dbReference>
<dbReference type="GO" id="GO:0003700">
    <property type="term" value="F:DNA-binding transcription factor activity"/>
    <property type="evidence" value="ECO:0007669"/>
    <property type="project" value="InterPro"/>
</dbReference>
<accession>A0A1I5QAM3</accession>
<gene>
    <name evidence="6" type="ORF">SAMN05421854_105237</name>
</gene>
<evidence type="ECO:0000259" key="5">
    <source>
        <dbReference type="PROSITE" id="PS50931"/>
    </source>
</evidence>
<dbReference type="SUPFAM" id="SSF53850">
    <property type="entry name" value="Periplasmic binding protein-like II"/>
    <property type="match status" value="1"/>
</dbReference>
<organism evidence="6 7">
    <name type="scientific">Amycolatopsis rubida</name>
    <dbReference type="NCBI Taxonomy" id="112413"/>
    <lineage>
        <taxon>Bacteria</taxon>
        <taxon>Bacillati</taxon>
        <taxon>Actinomycetota</taxon>
        <taxon>Actinomycetes</taxon>
        <taxon>Pseudonocardiales</taxon>
        <taxon>Pseudonocardiaceae</taxon>
        <taxon>Amycolatopsis</taxon>
    </lineage>
</organism>
<proteinExistence type="inferred from homology"/>
<dbReference type="AlphaFoldDB" id="A0A1I5QAM3"/>
<dbReference type="STRING" id="112413.SAMN05421854_105237"/>
<dbReference type="Gene3D" id="1.10.10.10">
    <property type="entry name" value="Winged helix-like DNA-binding domain superfamily/Winged helix DNA-binding domain"/>
    <property type="match status" value="1"/>
</dbReference>
<dbReference type="Pfam" id="PF00126">
    <property type="entry name" value="HTH_1"/>
    <property type="match status" value="1"/>
</dbReference>
<protein>
    <submittedName>
        <fullName evidence="6">DNA-binding transcriptional regulator, LysR family</fullName>
    </submittedName>
</protein>
<dbReference type="Gene3D" id="3.40.190.10">
    <property type="entry name" value="Periplasmic binding protein-like II"/>
    <property type="match status" value="2"/>
</dbReference>